<protein>
    <submittedName>
        <fullName evidence="1">Ribosome biogenesis protein SLX9-domain-containing protein</fullName>
    </submittedName>
</protein>
<proteinExistence type="predicted"/>
<accession>A0ACC3TCC1</accession>
<comment type="caution">
    <text evidence="1">The sequence shown here is derived from an EMBL/GenBank/DDBJ whole genome shotgun (WGS) entry which is preliminary data.</text>
</comment>
<keyword evidence="2" id="KW-1185">Reference proteome</keyword>
<dbReference type="Proteomes" id="UP001433508">
    <property type="component" value="Unassembled WGS sequence"/>
</dbReference>
<evidence type="ECO:0000313" key="2">
    <source>
        <dbReference type="Proteomes" id="UP001433508"/>
    </source>
</evidence>
<organism evidence="1 2">
    <name type="scientific">Lipomyces kononenkoae</name>
    <name type="common">Yeast</name>
    <dbReference type="NCBI Taxonomy" id="34357"/>
    <lineage>
        <taxon>Eukaryota</taxon>
        <taxon>Fungi</taxon>
        <taxon>Dikarya</taxon>
        <taxon>Ascomycota</taxon>
        <taxon>Saccharomycotina</taxon>
        <taxon>Lipomycetes</taxon>
        <taxon>Lipomycetales</taxon>
        <taxon>Lipomycetaceae</taxon>
        <taxon>Lipomyces</taxon>
    </lineage>
</organism>
<evidence type="ECO:0000313" key="1">
    <source>
        <dbReference type="EMBL" id="KAK9241300.1"/>
    </source>
</evidence>
<sequence>MAPRRKSADAIVEARQALREHTNALKLAAAEATIARSALNKSKSRALATRTGGRISKPTKDSKLLAKRARFLNKVTGGTSDDAVAATSAKRTRHMTISRRLNDVKVLSKSARRRSARANKEKLAGSGMNDLLDALPSDTVREMPAVDDNNMNVDEIRGQQKHQDQLLSSAKSKPASQKQNEKTVRQEIDRFGKVIAVRDFRDNPFSTLRSFIQNRI</sequence>
<reference evidence="2" key="1">
    <citation type="journal article" date="2024" name="Front. Bioeng. Biotechnol.">
        <title>Genome-scale model development and genomic sequencing of the oleaginous clade Lipomyces.</title>
        <authorList>
            <person name="Czajka J.J."/>
            <person name="Han Y."/>
            <person name="Kim J."/>
            <person name="Mondo S.J."/>
            <person name="Hofstad B.A."/>
            <person name="Robles A."/>
            <person name="Haridas S."/>
            <person name="Riley R."/>
            <person name="LaButti K."/>
            <person name="Pangilinan J."/>
            <person name="Andreopoulos W."/>
            <person name="Lipzen A."/>
            <person name="Yan J."/>
            <person name="Wang M."/>
            <person name="Ng V."/>
            <person name="Grigoriev I.V."/>
            <person name="Spatafora J.W."/>
            <person name="Magnuson J.K."/>
            <person name="Baker S.E."/>
            <person name="Pomraning K.R."/>
        </authorList>
    </citation>
    <scope>NUCLEOTIDE SEQUENCE [LARGE SCALE GENOMIC DNA]</scope>
    <source>
        <strain evidence="2">CBS 7786</strain>
    </source>
</reference>
<name>A0ACC3TCC1_LIPKO</name>
<gene>
    <name evidence="1" type="ORF">V1525DRAFT_392708</name>
</gene>
<dbReference type="EMBL" id="MU971335">
    <property type="protein sequence ID" value="KAK9241300.1"/>
    <property type="molecule type" value="Genomic_DNA"/>
</dbReference>